<reference evidence="3" key="2">
    <citation type="submission" date="2014-07" db="EMBL/GenBank/DDBJ databases">
        <authorList>
            <person name="Hull J."/>
        </authorList>
    </citation>
    <scope>NUCLEOTIDE SEQUENCE</scope>
</reference>
<feature type="compositionally biased region" description="Polar residues" evidence="1">
    <location>
        <begin position="187"/>
        <end position="197"/>
    </location>
</feature>
<reference evidence="3" key="1">
    <citation type="journal article" date="2014" name="PLoS ONE">
        <title>Transcriptome-Based Identification of ABC Transporters in the Western Tarnished Plant Bug Lygus hesperus.</title>
        <authorList>
            <person name="Hull J.J."/>
            <person name="Chaney K."/>
            <person name="Geib S.M."/>
            <person name="Fabrick J.A."/>
            <person name="Brent C.S."/>
            <person name="Walsh D."/>
            <person name="Lavine L.C."/>
        </authorList>
    </citation>
    <scope>NUCLEOTIDE SEQUENCE</scope>
</reference>
<feature type="region of interest" description="Disordered" evidence="1">
    <location>
        <begin position="187"/>
        <end position="224"/>
    </location>
</feature>
<reference evidence="4" key="3">
    <citation type="submission" date="2014-09" db="EMBL/GenBank/DDBJ databases">
        <authorList>
            <person name="Magalhaes I.L.F."/>
            <person name="Oliveira U."/>
            <person name="Santos F.R."/>
            <person name="Vidigal T.H.D.A."/>
            <person name="Brescovit A.D."/>
            <person name="Santos A.J."/>
        </authorList>
    </citation>
    <scope>NUCLEOTIDE SEQUENCE</scope>
</reference>
<organism evidence="3">
    <name type="scientific">Lygus hesperus</name>
    <name type="common">Western plant bug</name>
    <dbReference type="NCBI Taxonomy" id="30085"/>
    <lineage>
        <taxon>Eukaryota</taxon>
        <taxon>Metazoa</taxon>
        <taxon>Ecdysozoa</taxon>
        <taxon>Arthropoda</taxon>
        <taxon>Hexapoda</taxon>
        <taxon>Insecta</taxon>
        <taxon>Pterygota</taxon>
        <taxon>Neoptera</taxon>
        <taxon>Paraneoptera</taxon>
        <taxon>Hemiptera</taxon>
        <taxon>Heteroptera</taxon>
        <taxon>Panheteroptera</taxon>
        <taxon>Cimicomorpha</taxon>
        <taxon>Miridae</taxon>
        <taxon>Mirini</taxon>
        <taxon>Lygus</taxon>
    </lineage>
</organism>
<evidence type="ECO:0000256" key="2">
    <source>
        <dbReference type="SAM" id="SignalP"/>
    </source>
</evidence>
<feature type="chain" id="PRO_5015034004" evidence="2">
    <location>
        <begin position="21"/>
        <end position="878"/>
    </location>
</feature>
<feature type="region of interest" description="Disordered" evidence="1">
    <location>
        <begin position="858"/>
        <end position="878"/>
    </location>
</feature>
<name>A0A0A9YK89_LYGHE</name>
<sequence length="878" mass="98158">MLVSFERILFYLMVIAITKTVSFDHNRNLKHYGGVQKADHEQPFHKDMRRKRIPMSRSITNLLSHGTSASRPSRLGEGSLASRPTRLGEGSLASPGEVDRFKDVVHNPCPKRMSSNRLAIEGLKGGQQEFSANEYGEDEHVYQVAKGSRKGQELSPSLKANLNPSQPTDLHQAVKQNQQWLISSQGISQQPSAQNYKAQFPPANPTQYTNDQHYRPPAYTNQQQALPDNYNMGQSSPNYVVLPIDRPAETSKESLKQMNINKYDQPSPQQLMDNRRIKMKFDGNQGAVPQTHQMAGSNGQFLSPQVQKSQDSGPSPALNQVPSIAYNTKSPPALPPSRNEIVLPGVHESYRYLNNAYNVSYEPPSSVFHAIDCPNQLPPYSNSSYNELTPVNQQLLYFHSSSNNTNRGYKPCNSTMPNGPPLNYGCNSAKEQEAPNQQHNTCKHGNRHILKGGLEVYNAAGVIDNQPQSQGQLYADTGNDLYMHGKHPDPFMESQNAKTGVNNWKYFNNPRGVYSHEQSQRNTQAFSNQPVNKDKDKVANQVNIEKPAHGLAAIKGFFGKHNKDDVKGRQSACNDPKPPKSKGHNENLIPPSSNNPEIGNKDEIAENIPVSKNEKALINGKNGVVVVVEKANGFDSGNQNGYKAIGFSKTRNNGMAKNDQHYYPRDVPKGHHDAPAYMGSLPHSQVVANMNFPKNNPDYQVAEIVPQMKQGNVSHSLSHILIPPVTVEPHLFTNRGLKVVSKISTNEEATYHPFMGFAPARNDEAFYDKKNMNFLGPINHPPLVNLKRNKPGKTEKRLKTNRHFKRVSGKFTDEFNSEPADFHSDMTAEDFPQPGKGYKRARYARKCHQNHKTFWQHLKGHDKRGLHRSKVSTYGSGP</sequence>
<feature type="compositionally biased region" description="Basic residues" evidence="1">
    <location>
        <begin position="858"/>
        <end position="870"/>
    </location>
</feature>
<feature type="compositionally biased region" description="Polar residues" evidence="1">
    <location>
        <begin position="516"/>
        <end position="531"/>
    </location>
</feature>
<dbReference type="AlphaFoldDB" id="A0A0A9YK89"/>
<feature type="region of interest" description="Disordered" evidence="1">
    <location>
        <begin position="63"/>
        <end position="95"/>
    </location>
</feature>
<feature type="region of interest" description="Disordered" evidence="1">
    <location>
        <begin position="297"/>
        <end position="332"/>
    </location>
</feature>
<feature type="signal peptide" evidence="2">
    <location>
        <begin position="1"/>
        <end position="20"/>
    </location>
</feature>
<feature type="region of interest" description="Disordered" evidence="1">
    <location>
        <begin position="815"/>
        <end position="837"/>
    </location>
</feature>
<evidence type="ECO:0000313" key="3">
    <source>
        <dbReference type="EMBL" id="JAG31508.1"/>
    </source>
</evidence>
<gene>
    <name evidence="3" type="ORF">CM83_8170</name>
</gene>
<dbReference type="EMBL" id="GBHO01012096">
    <property type="protein sequence ID" value="JAG31508.1"/>
    <property type="molecule type" value="Transcribed_RNA"/>
</dbReference>
<feature type="region of interest" description="Disordered" evidence="1">
    <location>
        <begin position="515"/>
        <end position="534"/>
    </location>
</feature>
<evidence type="ECO:0000256" key="1">
    <source>
        <dbReference type="SAM" id="MobiDB-lite"/>
    </source>
</evidence>
<protein>
    <submittedName>
        <fullName evidence="3">Uncharacterized protein</fullName>
    </submittedName>
</protein>
<keyword evidence="2" id="KW-0732">Signal</keyword>
<evidence type="ECO:0000313" key="4">
    <source>
        <dbReference type="EMBL" id="JAG52373.1"/>
    </source>
</evidence>
<feature type="region of interest" description="Disordered" evidence="1">
    <location>
        <begin position="561"/>
        <end position="601"/>
    </location>
</feature>
<dbReference type="EMBL" id="GBRD01013453">
    <property type="protein sequence ID" value="JAG52373.1"/>
    <property type="molecule type" value="Transcribed_RNA"/>
</dbReference>
<accession>A0A0A9YK89</accession>
<proteinExistence type="predicted"/>
<feature type="compositionally biased region" description="Polar residues" evidence="1">
    <location>
        <begin position="297"/>
        <end position="330"/>
    </location>
</feature>